<dbReference type="EMBL" id="CP030057">
    <property type="protein sequence ID" value="QOZ62983.1"/>
    <property type="molecule type" value="Genomic_DNA"/>
</dbReference>
<evidence type="ECO:0000313" key="8">
    <source>
        <dbReference type="EMBL" id="QOZ62983.1"/>
    </source>
</evidence>
<proteinExistence type="inferred from homology"/>
<dbReference type="Proteomes" id="UP000625079">
    <property type="component" value="Unassembled WGS sequence"/>
</dbReference>
<keyword evidence="9" id="KW-1185">Reference proteome</keyword>
<dbReference type="GO" id="GO:0009254">
    <property type="term" value="P:peptidoglycan turnover"/>
    <property type="evidence" value="ECO:0007669"/>
    <property type="project" value="TreeGrafter"/>
</dbReference>
<comment type="similarity">
    <text evidence="2">Belongs to the glycosyl hydrolase 3 family.</text>
</comment>
<dbReference type="PROSITE" id="PS00775">
    <property type="entry name" value="GLYCOSYL_HYDROL_F3"/>
    <property type="match status" value="1"/>
</dbReference>
<dbReference type="InterPro" id="IPR050226">
    <property type="entry name" value="NagZ_Beta-hexosaminidase"/>
</dbReference>
<evidence type="ECO:0000256" key="1">
    <source>
        <dbReference type="ARBA" id="ARBA00001231"/>
    </source>
</evidence>
<name>A0A410VE32_9BRAD</name>
<accession>A0A410VE32</accession>
<dbReference type="InterPro" id="IPR017853">
    <property type="entry name" value="GH"/>
</dbReference>
<dbReference type="InterPro" id="IPR019800">
    <property type="entry name" value="Glyco_hydro_3_AS"/>
</dbReference>
<dbReference type="AlphaFoldDB" id="A0A410VE32"/>
<dbReference type="EC" id="3.2.1.52" evidence="3"/>
<keyword evidence="5" id="KW-0326">Glycosidase</keyword>
<dbReference type="RefSeq" id="WP_128968554.1">
    <property type="nucleotide sequence ID" value="NZ_BMHC01000005.1"/>
</dbReference>
<evidence type="ECO:0000256" key="3">
    <source>
        <dbReference type="ARBA" id="ARBA00012663"/>
    </source>
</evidence>
<comment type="catalytic activity">
    <reaction evidence="1">
        <text>Hydrolysis of terminal non-reducing N-acetyl-D-hexosamine residues in N-acetyl-beta-D-hexosaminides.</text>
        <dbReference type="EC" id="3.2.1.52"/>
    </reaction>
</comment>
<evidence type="ECO:0000256" key="5">
    <source>
        <dbReference type="ARBA" id="ARBA00023295"/>
    </source>
</evidence>
<protein>
    <recommendedName>
        <fullName evidence="3">beta-N-acetylhexosaminidase</fullName>
        <ecNumber evidence="3">3.2.1.52</ecNumber>
    </recommendedName>
</protein>
<feature type="domain" description="Glycoside hydrolase family 3 N-terminal" evidence="6">
    <location>
        <begin position="32"/>
        <end position="300"/>
    </location>
</feature>
<sequence length="341" mass="36431">MTNNPLPVVFGCAGPVLSDAEVRFFREVNPLGFILFGRNCLAPDQVRTLVDDLRNSIGRADAPVLIDQEGGRVSRLKPPHWPAYPAARAFGDAARADRAAALEAVRLNSMLIGLDLNAVGISVNCAPTIDVPIPGAHEMIGSRAYGPDPLLVSEMGRAVCEGLLDANVLPVIKHLPGYGRAMVDSHLALPVIAEGLDQLDATDFVPFKALASIPWGMTAHALVRSVDPDRPATLSASVIKDVIRQRIGFKGILITDDLSMNALTGHVSARVMQALAAGCDLALHCNGDMAEMESIAGVARPMSNSLLSDIDAAERMRVARTRSDIDPEWARNRVRELLGSS</sequence>
<dbReference type="GO" id="GO:0005975">
    <property type="term" value="P:carbohydrate metabolic process"/>
    <property type="evidence" value="ECO:0007669"/>
    <property type="project" value="InterPro"/>
</dbReference>
<dbReference type="InterPro" id="IPR036962">
    <property type="entry name" value="Glyco_hydro_3_N_sf"/>
</dbReference>
<dbReference type="Gene3D" id="3.20.20.300">
    <property type="entry name" value="Glycoside hydrolase, family 3, N-terminal domain"/>
    <property type="match status" value="1"/>
</dbReference>
<dbReference type="Proteomes" id="UP000593880">
    <property type="component" value="Chromosome"/>
</dbReference>
<dbReference type="PANTHER" id="PTHR30480">
    <property type="entry name" value="BETA-HEXOSAMINIDASE-RELATED"/>
    <property type="match status" value="1"/>
</dbReference>
<dbReference type="PANTHER" id="PTHR30480:SF13">
    <property type="entry name" value="BETA-HEXOSAMINIDASE"/>
    <property type="match status" value="1"/>
</dbReference>
<evidence type="ECO:0000259" key="6">
    <source>
        <dbReference type="Pfam" id="PF00933"/>
    </source>
</evidence>
<evidence type="ECO:0000313" key="7">
    <source>
        <dbReference type="EMBL" id="GGI24428.1"/>
    </source>
</evidence>
<dbReference type="OrthoDB" id="9786661at2"/>
<evidence type="ECO:0000313" key="10">
    <source>
        <dbReference type="Proteomes" id="UP000625079"/>
    </source>
</evidence>
<evidence type="ECO:0000313" key="9">
    <source>
        <dbReference type="Proteomes" id="UP000593880"/>
    </source>
</evidence>
<organism evidence="7 10">
    <name type="scientific">Bradyrhizobium guangdongense</name>
    <dbReference type="NCBI Taxonomy" id="1325090"/>
    <lineage>
        <taxon>Bacteria</taxon>
        <taxon>Pseudomonadati</taxon>
        <taxon>Pseudomonadota</taxon>
        <taxon>Alphaproteobacteria</taxon>
        <taxon>Hyphomicrobiales</taxon>
        <taxon>Nitrobacteraceae</taxon>
        <taxon>Bradyrhizobium</taxon>
    </lineage>
</organism>
<dbReference type="SUPFAM" id="SSF51445">
    <property type="entry name" value="(Trans)glycosidases"/>
    <property type="match status" value="1"/>
</dbReference>
<reference evidence="8 9" key="2">
    <citation type="submission" date="2018-06" db="EMBL/GenBank/DDBJ databases">
        <title>Comparative genomics of rhizobia nodulating Arachis hypogaea in China.</title>
        <authorList>
            <person name="Li Y."/>
        </authorList>
    </citation>
    <scope>NUCLEOTIDE SEQUENCE [LARGE SCALE GENOMIC DNA]</scope>
    <source>
        <strain evidence="8 9">CCBAU 51658</strain>
    </source>
</reference>
<reference evidence="7" key="3">
    <citation type="submission" date="2022-12" db="EMBL/GenBank/DDBJ databases">
        <authorList>
            <person name="Sun Q."/>
            <person name="Zhou Y."/>
        </authorList>
    </citation>
    <scope>NUCLEOTIDE SEQUENCE</scope>
    <source>
        <strain evidence="7">CGMCC 1.15034</strain>
    </source>
</reference>
<dbReference type="GO" id="GO:0004563">
    <property type="term" value="F:beta-N-acetylhexosaminidase activity"/>
    <property type="evidence" value="ECO:0007669"/>
    <property type="project" value="UniProtKB-EC"/>
</dbReference>
<dbReference type="InterPro" id="IPR001764">
    <property type="entry name" value="Glyco_hydro_3_N"/>
</dbReference>
<gene>
    <name evidence="7" type="ORF">GCM10010987_29340</name>
    <name evidence="8" type="ORF">XH86_32785</name>
</gene>
<evidence type="ECO:0000256" key="2">
    <source>
        <dbReference type="ARBA" id="ARBA00005336"/>
    </source>
</evidence>
<evidence type="ECO:0000256" key="4">
    <source>
        <dbReference type="ARBA" id="ARBA00022801"/>
    </source>
</evidence>
<keyword evidence="4" id="KW-0378">Hydrolase</keyword>
<dbReference type="Pfam" id="PF00933">
    <property type="entry name" value="Glyco_hydro_3"/>
    <property type="match status" value="1"/>
</dbReference>
<reference evidence="7" key="1">
    <citation type="journal article" date="2014" name="Int. J. Syst. Evol. Microbiol.">
        <title>Complete genome sequence of Corynebacterium casei LMG S-19264T (=DSM 44701T), isolated from a smear-ripened cheese.</title>
        <authorList>
            <consortium name="US DOE Joint Genome Institute (JGI-PGF)"/>
            <person name="Walter F."/>
            <person name="Albersmeier A."/>
            <person name="Kalinowski J."/>
            <person name="Ruckert C."/>
        </authorList>
    </citation>
    <scope>NUCLEOTIDE SEQUENCE</scope>
    <source>
        <strain evidence="7">CGMCC 1.15034</strain>
    </source>
</reference>
<dbReference type="EMBL" id="BMHC01000005">
    <property type="protein sequence ID" value="GGI24428.1"/>
    <property type="molecule type" value="Genomic_DNA"/>
</dbReference>